<dbReference type="Proteomes" id="UP000253314">
    <property type="component" value="Unassembled WGS sequence"/>
</dbReference>
<dbReference type="AlphaFoldDB" id="A0A366XZS1"/>
<dbReference type="RefSeq" id="WP_113804576.1">
    <property type="nucleotide sequence ID" value="NZ_QOCW01000002.1"/>
</dbReference>
<gene>
    <name evidence="1" type="ORF">DS031_03635</name>
</gene>
<reference evidence="1 2" key="1">
    <citation type="submission" date="2018-07" db="EMBL/GenBank/DDBJ databases">
        <title>Lottiidibacillus patelloidae gen. nov., sp. nov., isolated from the intestinal tract of a marine limpet and the reclassification of B. taeanensis BH030017T, B. algicola KMM 3737T and B. hwajinpoensis SW-72T as genus Lottiidibacillus.</title>
        <authorList>
            <person name="Liu R."/>
            <person name="Huang Z."/>
        </authorList>
    </citation>
    <scope>NUCLEOTIDE SEQUENCE [LARGE SCALE GENOMIC DNA]</scope>
    <source>
        <strain evidence="1 2">BH030017</strain>
    </source>
</reference>
<name>A0A366XZS1_9BACI</name>
<keyword evidence="2" id="KW-1185">Reference proteome</keyword>
<sequence length="491" mass="57400">MNSLVDGFFENSKIKKAVNPNPAVSQFIAKFEKELFVNKIVDEAAQELFDPSYQLIYRKNGKEIVTLYPVKSTCSLKLVSGNWDISIFSAMPVHLEYLKEEMCWKIDSVTKIKISGLIEAIKKAQKYKHDLHLSLIHTYTVIKAFVLKNSLLFHDKDKLSELAVNSFWNGEIEEISKLYKRLTSKKYDFLKTFLLNWDKELKYEKQISASLFASSMESDLHELKALFSKLTASLDSQSEDYLASVKMIWFNEQLMNDFQKFHQTVEIMRRNTNKTRQFTKDLNAVIEQLNEEEAEETFLGMDTAETFIEELIDETTEQFLEKTGENFFIEESVLNFSPSSIGSLLSSYDLKSEHIPFIVREETLPYMYAELHLNEEAVMTLAAHLTNEEKYHLELVTLITVLVKTCNTAGYAVKEELKKSFMVNYDDTKAILDYCERYHVKHLAVQASLANFFEKVINDFYKFNMIKIELERVQEKEEQRIYWNYNVCVYE</sequence>
<evidence type="ECO:0000313" key="1">
    <source>
        <dbReference type="EMBL" id="RBW71096.1"/>
    </source>
</evidence>
<evidence type="ECO:0000313" key="2">
    <source>
        <dbReference type="Proteomes" id="UP000253314"/>
    </source>
</evidence>
<protein>
    <submittedName>
        <fullName evidence="1">Uncharacterized protein</fullName>
    </submittedName>
</protein>
<dbReference type="OrthoDB" id="2760075at2"/>
<accession>A0A366XZS1</accession>
<dbReference type="EMBL" id="QOCW01000002">
    <property type="protein sequence ID" value="RBW71096.1"/>
    <property type="molecule type" value="Genomic_DNA"/>
</dbReference>
<comment type="caution">
    <text evidence="1">The sequence shown here is derived from an EMBL/GenBank/DDBJ whole genome shotgun (WGS) entry which is preliminary data.</text>
</comment>
<proteinExistence type="predicted"/>
<organism evidence="1 2">
    <name type="scientific">Bacillus taeanensis</name>
    <dbReference type="NCBI Taxonomy" id="273032"/>
    <lineage>
        <taxon>Bacteria</taxon>
        <taxon>Bacillati</taxon>
        <taxon>Bacillota</taxon>
        <taxon>Bacilli</taxon>
        <taxon>Bacillales</taxon>
        <taxon>Bacillaceae</taxon>
        <taxon>Bacillus</taxon>
    </lineage>
</organism>